<sequence length="295" mass="31376">MNRHQLTSIAVAMACFFAVGVAATTLSSTLSSDPSEAVDLNYQYLPIESSDVSDFQQEIETKKRDPNLPDDPDAQNGGSDDNGSGTGQENNRANQPENRGVKPSSGNEGAPGDQRGQNEDGKTLVKGNGSQTIAGGGSGGGSGDSSSSSSATETESNSASVLPLVVGLLVVGLLLALAYRYRDRLFGLFFSSDTDSETAATEPRWEPSPPSDANVVFDAWDAMMRSLDVEDRRARTTEECASAAANAGMDPDAVRKLTRTFEEVRYGQRPVTDDRRQRVSQVCQRLQLDPSEGGV</sequence>
<dbReference type="AlphaFoldDB" id="A0ABD6CEW7"/>
<dbReference type="Proteomes" id="UP001597119">
    <property type="component" value="Unassembled WGS sequence"/>
</dbReference>
<keyword evidence="2" id="KW-0812">Transmembrane</keyword>
<keyword evidence="2" id="KW-0472">Membrane</keyword>
<evidence type="ECO:0000313" key="4">
    <source>
        <dbReference type="EMBL" id="MFD1588842.1"/>
    </source>
</evidence>
<evidence type="ECO:0000256" key="2">
    <source>
        <dbReference type="SAM" id="Phobius"/>
    </source>
</evidence>
<gene>
    <name evidence="4" type="ORF">ACFR9U_17835</name>
</gene>
<dbReference type="EMBL" id="JBHUDJ010000014">
    <property type="protein sequence ID" value="MFD1588842.1"/>
    <property type="molecule type" value="Genomic_DNA"/>
</dbReference>
<keyword evidence="2" id="KW-1133">Transmembrane helix</keyword>
<dbReference type="Pfam" id="PF13559">
    <property type="entry name" value="DUF4129"/>
    <property type="match status" value="1"/>
</dbReference>
<dbReference type="RefSeq" id="WP_247378497.1">
    <property type="nucleotide sequence ID" value="NZ_JALLGV010000005.1"/>
</dbReference>
<protein>
    <submittedName>
        <fullName evidence="4">DUF4129 domain-containing protein</fullName>
    </submittedName>
</protein>
<organism evidence="4 5">
    <name type="scientific">Halorientalis brevis</name>
    <dbReference type="NCBI Taxonomy" id="1126241"/>
    <lineage>
        <taxon>Archaea</taxon>
        <taxon>Methanobacteriati</taxon>
        <taxon>Methanobacteriota</taxon>
        <taxon>Stenosarchaea group</taxon>
        <taxon>Halobacteria</taxon>
        <taxon>Halobacteriales</taxon>
        <taxon>Haloarculaceae</taxon>
        <taxon>Halorientalis</taxon>
    </lineage>
</organism>
<feature type="compositionally biased region" description="Low complexity" evidence="1">
    <location>
        <begin position="144"/>
        <end position="159"/>
    </location>
</feature>
<feature type="compositionally biased region" description="Gly residues" evidence="1">
    <location>
        <begin position="134"/>
        <end position="143"/>
    </location>
</feature>
<name>A0ABD6CEW7_9EURY</name>
<accession>A0ABD6CEW7</accession>
<feature type="transmembrane region" description="Helical" evidence="2">
    <location>
        <begin position="161"/>
        <end position="179"/>
    </location>
</feature>
<dbReference type="InterPro" id="IPR025403">
    <property type="entry name" value="TgpA-like_C"/>
</dbReference>
<proteinExistence type="predicted"/>
<feature type="region of interest" description="Disordered" evidence="1">
    <location>
        <begin position="49"/>
        <end position="159"/>
    </location>
</feature>
<evidence type="ECO:0000256" key="1">
    <source>
        <dbReference type="SAM" id="MobiDB-lite"/>
    </source>
</evidence>
<comment type="caution">
    <text evidence="4">The sequence shown here is derived from an EMBL/GenBank/DDBJ whole genome shotgun (WGS) entry which is preliminary data.</text>
</comment>
<feature type="domain" description="Protein-glutamine gamma-glutamyltransferase-like C-terminal" evidence="3">
    <location>
        <begin position="220"/>
        <end position="281"/>
    </location>
</feature>
<evidence type="ECO:0000313" key="5">
    <source>
        <dbReference type="Proteomes" id="UP001597119"/>
    </source>
</evidence>
<keyword evidence="5" id="KW-1185">Reference proteome</keyword>
<evidence type="ECO:0000259" key="3">
    <source>
        <dbReference type="Pfam" id="PF13559"/>
    </source>
</evidence>
<dbReference type="PROSITE" id="PS51257">
    <property type="entry name" value="PROKAR_LIPOPROTEIN"/>
    <property type="match status" value="1"/>
</dbReference>
<reference evidence="4 5" key="1">
    <citation type="journal article" date="2019" name="Int. J. Syst. Evol. Microbiol.">
        <title>The Global Catalogue of Microorganisms (GCM) 10K type strain sequencing project: providing services to taxonomists for standard genome sequencing and annotation.</title>
        <authorList>
            <consortium name="The Broad Institute Genomics Platform"/>
            <consortium name="The Broad Institute Genome Sequencing Center for Infectious Disease"/>
            <person name="Wu L."/>
            <person name="Ma J."/>
        </authorList>
    </citation>
    <scope>NUCLEOTIDE SEQUENCE [LARGE SCALE GENOMIC DNA]</scope>
    <source>
        <strain evidence="4 5">CGMCC 1.12125</strain>
    </source>
</reference>